<feature type="signal peptide" evidence="4">
    <location>
        <begin position="1"/>
        <end position="20"/>
    </location>
</feature>
<keyword evidence="7" id="KW-1185">Reference proteome</keyword>
<feature type="chain" id="PRO_5043036518" description="Apple domain-containing protein" evidence="4">
    <location>
        <begin position="21"/>
        <end position="975"/>
    </location>
</feature>
<keyword evidence="4" id="KW-0732">Signal</keyword>
<evidence type="ECO:0000313" key="6">
    <source>
        <dbReference type="EMBL" id="KAK5957973.1"/>
    </source>
</evidence>
<comment type="caution">
    <text evidence="6">The sequence shown here is derived from an EMBL/GenBank/DDBJ whole genome shotgun (WGS) entry which is preliminary data.</text>
</comment>
<dbReference type="Pfam" id="PF14295">
    <property type="entry name" value="PAN_4"/>
    <property type="match status" value="2"/>
</dbReference>
<sequence length="975" mass="97971">MKQSTSLLLSAAALLPSIYAQAPQVVGTGIDPACEDVADVTVIEYPAYFSTIYESASTIFNFMGGTNSLVINNPPQTVITSTILTSTVTSTTTATVTGTPGAAATLGAGIPAGTVTSIPSGSPIVIAYIVDAVGGRRPQGFAGSDGTTTDSGDAEPFFLQDGELRTLSGARIGRNESDTYAAMVPSTDDNEVTGDFFFVDGELHWNSPDRGEAEFYDCDGNLYAGFPDAPFSNCTDATVGGISVEAIEEDPSTGGTSTTRGSTSSGSSSSNSSRTSSGSLTSGSSSSSSSASSSSSSSSTGSSSSGSSSSGSSTSGGSSSTSSGSSSTRSSTSMMSGSSTSTGTTSSGSSSTTSSGASSTTSAAASTAVCTRDDNTQVGDYNIFCGRGLQVLLGDLAVVELDSFAECIDECTARALCVGLSFNRDTNFCYLHSSLRVGFSNEGGPFDSAELANPPNPSTSSTTDGASTSSGAATTTSNGDATSTTTSAGTTTTTAAAAAVTNCPVENTGDDYFGYATGCNFVVDPVNPGSRLNGDAGEPVDTFDDCTFICDGNDDCVIFTYEQATSTCSIFSGAHQAPVARNGVISGFKSGSTGPGYPGVDSTTTSAGDEATTTSAGETTTSTSAGETTTTSAGDEAPTSSTTTTTTSTTTTTTSPPAATTTSPATGPLCPSTPKGEEREGFDIYCGYSTDTTNQGVDALTTVNNVATLEDCIDICTGECTGVTYNRVQKICYPHKGVSNPVLASTGDIDGAVKHVDQAAKLCGTTPYGTEVNGYQIYCGYNTDTTNAGGDDLGAVNDVPDLEGCITVCNGLSACTGVTYNSGPKICYPHKGTSGINQAAPEIQGAIKVGAVAPTDPTNPPAAKSAPPGCDALNDGTGNSCPTDAQLSADGKYYLYGTYGITGTNILTGDGKIAPAASFQVCQDRCTSVAECTSFSYQTIAPNDCFLHSGCYIGTNNDQNFSSGIKKPATCPAPP</sequence>
<evidence type="ECO:0000256" key="3">
    <source>
        <dbReference type="SAM" id="MobiDB-lite"/>
    </source>
</evidence>
<evidence type="ECO:0000256" key="4">
    <source>
        <dbReference type="SAM" id="SignalP"/>
    </source>
</evidence>
<dbReference type="EMBL" id="JAKLMC020000002">
    <property type="protein sequence ID" value="KAK5957973.1"/>
    <property type="molecule type" value="Genomic_DNA"/>
</dbReference>
<name>A0AAN8F6S3_9EURO</name>
<dbReference type="SUPFAM" id="SSF57414">
    <property type="entry name" value="Hairpin loop containing domain-like"/>
    <property type="match status" value="1"/>
</dbReference>
<dbReference type="InterPro" id="IPR003609">
    <property type="entry name" value="Pan_app"/>
</dbReference>
<dbReference type="Proteomes" id="UP001316803">
    <property type="component" value="Unassembled WGS sequence"/>
</dbReference>
<keyword evidence="1" id="KW-0677">Repeat</keyword>
<dbReference type="Gene3D" id="3.50.4.10">
    <property type="entry name" value="Hepatocyte Growth Factor"/>
    <property type="match status" value="4"/>
</dbReference>
<evidence type="ECO:0000256" key="1">
    <source>
        <dbReference type="ARBA" id="ARBA00022737"/>
    </source>
</evidence>
<feature type="region of interest" description="Disordered" evidence="3">
    <location>
        <begin position="591"/>
        <end position="676"/>
    </location>
</feature>
<gene>
    <name evidence="6" type="ORF">OHC33_001163</name>
</gene>
<feature type="region of interest" description="Disordered" evidence="3">
    <location>
        <begin position="247"/>
        <end position="368"/>
    </location>
</feature>
<feature type="domain" description="Apple" evidence="5">
    <location>
        <begin position="881"/>
        <end position="971"/>
    </location>
</feature>
<reference evidence="6 7" key="1">
    <citation type="submission" date="2022-12" db="EMBL/GenBank/DDBJ databases">
        <title>Genomic features and morphological characterization of a novel Knufia sp. strain isolated from spacecraft assembly facility.</title>
        <authorList>
            <person name="Teixeira M."/>
            <person name="Chander A.M."/>
            <person name="Stajich J.E."/>
            <person name="Venkateswaran K."/>
        </authorList>
    </citation>
    <scope>NUCLEOTIDE SEQUENCE [LARGE SCALE GENOMIC DNA]</scope>
    <source>
        <strain evidence="6 7">FJI-L2-BK-P2</strain>
    </source>
</reference>
<evidence type="ECO:0000256" key="2">
    <source>
        <dbReference type="ARBA" id="ARBA00023157"/>
    </source>
</evidence>
<feature type="region of interest" description="Disordered" evidence="3">
    <location>
        <begin position="446"/>
        <end position="489"/>
    </location>
</feature>
<organism evidence="6 7">
    <name type="scientific">Knufia fluminis</name>
    <dbReference type="NCBI Taxonomy" id="191047"/>
    <lineage>
        <taxon>Eukaryota</taxon>
        <taxon>Fungi</taxon>
        <taxon>Dikarya</taxon>
        <taxon>Ascomycota</taxon>
        <taxon>Pezizomycotina</taxon>
        <taxon>Eurotiomycetes</taxon>
        <taxon>Chaetothyriomycetidae</taxon>
        <taxon>Chaetothyriales</taxon>
        <taxon>Trichomeriaceae</taxon>
        <taxon>Knufia</taxon>
    </lineage>
</organism>
<dbReference type="AlphaFoldDB" id="A0AAN8F6S3"/>
<dbReference type="InterPro" id="IPR000177">
    <property type="entry name" value="Apple"/>
</dbReference>
<feature type="compositionally biased region" description="Low complexity" evidence="3">
    <location>
        <begin position="601"/>
        <end position="666"/>
    </location>
</feature>
<dbReference type="GO" id="GO:0005576">
    <property type="term" value="C:extracellular region"/>
    <property type="evidence" value="ECO:0007669"/>
    <property type="project" value="InterPro"/>
</dbReference>
<evidence type="ECO:0000313" key="7">
    <source>
        <dbReference type="Proteomes" id="UP001316803"/>
    </source>
</evidence>
<proteinExistence type="predicted"/>
<dbReference type="SMART" id="SM00223">
    <property type="entry name" value="APPLE"/>
    <property type="match status" value="1"/>
</dbReference>
<feature type="compositionally biased region" description="Low complexity" evidence="3">
    <location>
        <begin position="252"/>
        <end position="368"/>
    </location>
</feature>
<dbReference type="PROSITE" id="PS50948">
    <property type="entry name" value="PAN"/>
    <property type="match status" value="1"/>
</dbReference>
<accession>A0AAN8F6S3</accession>
<dbReference type="GO" id="GO:0006508">
    <property type="term" value="P:proteolysis"/>
    <property type="evidence" value="ECO:0007669"/>
    <property type="project" value="InterPro"/>
</dbReference>
<keyword evidence="2" id="KW-1015">Disulfide bond</keyword>
<dbReference type="Pfam" id="PF00024">
    <property type="entry name" value="PAN_1"/>
    <property type="match status" value="2"/>
</dbReference>
<feature type="compositionally biased region" description="Low complexity" evidence="3">
    <location>
        <begin position="458"/>
        <end position="489"/>
    </location>
</feature>
<protein>
    <recommendedName>
        <fullName evidence="5">Apple domain-containing protein</fullName>
    </recommendedName>
</protein>
<evidence type="ECO:0000259" key="5">
    <source>
        <dbReference type="PROSITE" id="PS50948"/>
    </source>
</evidence>